<evidence type="ECO:0000256" key="2">
    <source>
        <dbReference type="ARBA" id="ARBA00022679"/>
    </source>
</evidence>
<reference evidence="7" key="2">
    <citation type="submission" date="2025-08" db="UniProtKB">
        <authorList>
            <consortium name="Ensembl"/>
        </authorList>
    </citation>
    <scope>IDENTIFICATION</scope>
</reference>
<accession>A0A674MN18</accession>
<dbReference type="OMA" id="RVNNSKH"/>
<keyword evidence="4" id="KW-0443">Lipid metabolism</keyword>
<dbReference type="PANTHER" id="PTHR13943:SF37">
    <property type="entry name" value="PHOSPHOLIPASE A AND ACYLTRANSFERASE 1"/>
    <property type="match status" value="1"/>
</dbReference>
<feature type="domain" description="LRAT" evidence="6">
    <location>
        <begin position="1"/>
        <end position="110"/>
    </location>
</feature>
<proteinExistence type="inferred from homology"/>
<dbReference type="GeneTree" id="ENSGT00940000178343"/>
<evidence type="ECO:0000256" key="1">
    <source>
        <dbReference type="ARBA" id="ARBA00007824"/>
    </source>
</evidence>
<feature type="region of interest" description="Disordered" evidence="5">
    <location>
        <begin position="118"/>
        <end position="141"/>
    </location>
</feature>
<evidence type="ECO:0000256" key="3">
    <source>
        <dbReference type="ARBA" id="ARBA00022801"/>
    </source>
</evidence>
<keyword evidence="3" id="KW-0378">Hydrolase</keyword>
<dbReference type="InterPro" id="IPR051496">
    <property type="entry name" value="H-rev107_PLA/AT"/>
</dbReference>
<dbReference type="Proteomes" id="UP000005226">
    <property type="component" value="Chromosome 7"/>
</dbReference>
<dbReference type="InterPro" id="IPR007053">
    <property type="entry name" value="LRAT_dom"/>
</dbReference>
<dbReference type="PANTHER" id="PTHR13943">
    <property type="entry name" value="HRAS-LIKE SUPPRESSOR - RELATED"/>
    <property type="match status" value="1"/>
</dbReference>
<dbReference type="PROSITE" id="PS51934">
    <property type="entry name" value="LRAT"/>
    <property type="match status" value="1"/>
</dbReference>
<dbReference type="GO" id="GO:0070292">
    <property type="term" value="P:N-acylphosphatidylethanolamine metabolic process"/>
    <property type="evidence" value="ECO:0007669"/>
    <property type="project" value="TreeGrafter"/>
</dbReference>
<dbReference type="GO" id="GO:0004623">
    <property type="term" value="F:phospholipase A2 activity"/>
    <property type="evidence" value="ECO:0007669"/>
    <property type="project" value="TreeGrafter"/>
</dbReference>
<evidence type="ECO:0000259" key="6">
    <source>
        <dbReference type="PROSITE" id="PS51934"/>
    </source>
</evidence>
<evidence type="ECO:0000313" key="8">
    <source>
        <dbReference type="Proteomes" id="UP000005226"/>
    </source>
</evidence>
<dbReference type="Pfam" id="PF04970">
    <property type="entry name" value="LRAT"/>
    <property type="match status" value="1"/>
</dbReference>
<dbReference type="Gene3D" id="3.90.1720.10">
    <property type="entry name" value="endopeptidase domain like (from Nostoc punctiforme)"/>
    <property type="match status" value="1"/>
</dbReference>
<name>A0A674MN18_TAKRU</name>
<feature type="compositionally biased region" description="Polar residues" evidence="5">
    <location>
        <begin position="120"/>
        <end position="130"/>
    </location>
</feature>
<dbReference type="GO" id="GO:0016410">
    <property type="term" value="F:N-acyltransferase activity"/>
    <property type="evidence" value="ECO:0007669"/>
    <property type="project" value="TreeGrafter"/>
</dbReference>
<keyword evidence="8" id="KW-1185">Reference proteome</keyword>
<dbReference type="InParanoid" id="A0A674MN18"/>
<dbReference type="Ensembl" id="ENSTRUT00000074005.1">
    <property type="protein sequence ID" value="ENSTRUP00000062360.1"/>
    <property type="gene ID" value="ENSTRUG00000027396.1"/>
</dbReference>
<dbReference type="AlphaFoldDB" id="A0A674MN18"/>
<protein>
    <recommendedName>
        <fullName evidence="6">LRAT domain-containing protein</fullName>
    </recommendedName>
</protein>
<evidence type="ECO:0000313" key="7">
    <source>
        <dbReference type="Ensembl" id="ENSTRUP00000062360.1"/>
    </source>
</evidence>
<dbReference type="GO" id="GO:0008970">
    <property type="term" value="F:phospholipase A1 activity"/>
    <property type="evidence" value="ECO:0007669"/>
    <property type="project" value="TreeGrafter"/>
</dbReference>
<organism evidence="7 8">
    <name type="scientific">Takifugu rubripes</name>
    <name type="common">Japanese pufferfish</name>
    <name type="synonym">Fugu rubripes</name>
    <dbReference type="NCBI Taxonomy" id="31033"/>
    <lineage>
        <taxon>Eukaryota</taxon>
        <taxon>Metazoa</taxon>
        <taxon>Chordata</taxon>
        <taxon>Craniata</taxon>
        <taxon>Vertebrata</taxon>
        <taxon>Euteleostomi</taxon>
        <taxon>Actinopterygii</taxon>
        <taxon>Neopterygii</taxon>
        <taxon>Teleostei</taxon>
        <taxon>Neoteleostei</taxon>
        <taxon>Acanthomorphata</taxon>
        <taxon>Eupercaria</taxon>
        <taxon>Tetraodontiformes</taxon>
        <taxon>Tetradontoidea</taxon>
        <taxon>Tetraodontidae</taxon>
        <taxon>Takifugu</taxon>
    </lineage>
</organism>
<comment type="similarity">
    <text evidence="1">Belongs to the H-rev107 family.</text>
</comment>
<evidence type="ECO:0000256" key="4">
    <source>
        <dbReference type="ARBA" id="ARBA00023098"/>
    </source>
</evidence>
<reference evidence="7" key="3">
    <citation type="submission" date="2025-09" db="UniProtKB">
        <authorList>
            <consortium name="Ensembl"/>
        </authorList>
    </citation>
    <scope>IDENTIFICATION</scope>
</reference>
<dbReference type="GO" id="GO:0005737">
    <property type="term" value="C:cytoplasm"/>
    <property type="evidence" value="ECO:0007669"/>
    <property type="project" value="TreeGrafter"/>
</dbReference>
<sequence>MRLWAVYVGEGRVVHFGACHSFLRRAIPMSKGDHFLKTRVCVEHVGDIKVPPGTCIRVNNSKHGMQPSPREIVRKRCEVFLHQEFEYDLATFNSEHLATFIRYGQAVSNLVGPVTHKAQHSPSSVNNLQTAAGVMSRPASL</sequence>
<keyword evidence="2" id="KW-0808">Transferase</keyword>
<evidence type="ECO:0000256" key="5">
    <source>
        <dbReference type="SAM" id="MobiDB-lite"/>
    </source>
</evidence>
<reference evidence="7 8" key="1">
    <citation type="journal article" date="2011" name="Genome Biol. Evol.">
        <title>Integration of the genetic map and genome assembly of fugu facilitates insights into distinct features of genome evolution in teleosts and mammals.</title>
        <authorList>
            <person name="Kai W."/>
            <person name="Kikuchi K."/>
            <person name="Tohari S."/>
            <person name="Chew A.K."/>
            <person name="Tay A."/>
            <person name="Fujiwara A."/>
            <person name="Hosoya S."/>
            <person name="Suetake H."/>
            <person name="Naruse K."/>
            <person name="Brenner S."/>
            <person name="Suzuki Y."/>
            <person name="Venkatesh B."/>
        </authorList>
    </citation>
    <scope>NUCLEOTIDE SEQUENCE [LARGE SCALE GENOMIC DNA]</scope>
</reference>